<dbReference type="RefSeq" id="NP_492397.4">
    <property type="nucleotide sequence ID" value="NM_059996.5"/>
</dbReference>
<evidence type="ECO:0000256" key="11">
    <source>
        <dbReference type="SAM" id="SignalP"/>
    </source>
</evidence>
<keyword evidence="8" id="KW-0768">Sushi</keyword>
<feature type="domain" description="HYR" evidence="14">
    <location>
        <begin position="2235"/>
        <end position="2317"/>
    </location>
</feature>
<reference evidence="16 17" key="1">
    <citation type="journal article" date="1998" name="Science">
        <title>Genome sequence of the nematode C. elegans: a platform for investigating biology.</title>
        <authorList>
            <consortium name="The C. elegans sequencing consortium"/>
            <person name="Sulson J.E."/>
            <person name="Waterston R."/>
        </authorList>
    </citation>
    <scope>NUCLEOTIDE SEQUENCE [LARGE SCALE GENOMIC DNA]</scope>
    <source>
        <strain evidence="16 17">Bristol N2</strain>
    </source>
</reference>
<dbReference type="KEGG" id="cel:CELE_F55H12.3"/>
<keyword evidence="2 10" id="KW-0812">Transmembrane</keyword>
<evidence type="ECO:0000256" key="8">
    <source>
        <dbReference type="PROSITE-ProRule" id="PRU00302"/>
    </source>
</evidence>
<dbReference type="Gene3D" id="2.60.120.200">
    <property type="match status" value="1"/>
</dbReference>
<feature type="signal peptide" evidence="11">
    <location>
        <begin position="1"/>
        <end position="19"/>
    </location>
</feature>
<dbReference type="SMART" id="SM01411">
    <property type="entry name" value="Ephrin_rec_like"/>
    <property type="match status" value="4"/>
</dbReference>
<dbReference type="Gene3D" id="2.10.50.10">
    <property type="entry name" value="Tumor Necrosis Factor Receptor, subunit A, domain 2"/>
    <property type="match status" value="2"/>
</dbReference>
<evidence type="ECO:0000259" key="13">
    <source>
        <dbReference type="PROSITE" id="PS50041"/>
    </source>
</evidence>
<dbReference type="eggNOG" id="KOG1217">
    <property type="taxonomic scope" value="Eukaryota"/>
</dbReference>
<dbReference type="FunFam" id="2.10.50.10:FF:000071">
    <property type="entry name" value="Cysteine repeat modular protein 2"/>
    <property type="match status" value="1"/>
</dbReference>
<dbReference type="Gene3D" id="4.10.400.10">
    <property type="entry name" value="Low-density Lipoprotein Receptor"/>
    <property type="match status" value="1"/>
</dbReference>
<name>P90891_CAEEL</name>
<dbReference type="PaxDb" id="6239-F55H12.3"/>
<comment type="caution">
    <text evidence="7">Lacks conserved residue(s) required for the propagation of feature annotation.</text>
</comment>
<dbReference type="GO" id="GO:0005509">
    <property type="term" value="F:calcium ion binding"/>
    <property type="evidence" value="ECO:0007669"/>
    <property type="project" value="InterPro"/>
</dbReference>
<dbReference type="OrthoDB" id="5778033at2759"/>
<dbReference type="Pfam" id="PF07645">
    <property type="entry name" value="EGF_CA"/>
    <property type="match status" value="1"/>
</dbReference>
<dbReference type="UCSC" id="F55H12.3">
    <property type="organism name" value="c. elegans"/>
</dbReference>
<gene>
    <name evidence="16" type="ORF">CELE_F55H12.3</name>
    <name evidence="16 18" type="ORF">F55H12.3</name>
</gene>
<dbReference type="SUPFAM" id="SSF57424">
    <property type="entry name" value="LDL receptor-like module"/>
    <property type="match status" value="1"/>
</dbReference>
<evidence type="ECO:0000256" key="3">
    <source>
        <dbReference type="ARBA" id="ARBA00022729"/>
    </source>
</evidence>
<dbReference type="AGR" id="WB:WBGene00010134"/>
<feature type="domain" description="Sushi" evidence="15">
    <location>
        <begin position="601"/>
        <end position="670"/>
    </location>
</feature>
<keyword evidence="1 7" id="KW-0245">EGF-like domain</keyword>
<feature type="domain" description="EGF-like" evidence="12">
    <location>
        <begin position="1947"/>
        <end position="1984"/>
    </location>
</feature>
<feature type="disulfide bond" evidence="7">
    <location>
        <begin position="1739"/>
        <end position="1748"/>
    </location>
</feature>
<dbReference type="HOGENOM" id="CLU_226633_0_0_1"/>
<dbReference type="FunFam" id="4.10.400.10:FF:000119">
    <property type="entry name" value="Suppressor of tumorigenicity 14 protein homolog"/>
    <property type="match status" value="1"/>
</dbReference>
<protein>
    <submittedName>
        <fullName evidence="16">CUB domain-containing protein</fullName>
    </submittedName>
</protein>
<dbReference type="SUPFAM" id="SSF57196">
    <property type="entry name" value="EGF/Laminin"/>
    <property type="match status" value="3"/>
</dbReference>
<evidence type="ECO:0000313" key="18">
    <source>
        <dbReference type="WormBase" id="F55H12.3"/>
    </source>
</evidence>
<feature type="disulfide bond" evidence="7">
    <location>
        <begin position="1927"/>
        <end position="1936"/>
    </location>
</feature>
<dbReference type="InterPro" id="IPR001881">
    <property type="entry name" value="EGF-like_Ca-bd_dom"/>
</dbReference>
<dbReference type="Bgee" id="WBGene00010134">
    <property type="expression patterns" value="Expressed in pharyngeal muscle cell (C elegans) and 3 other cell types or tissues"/>
</dbReference>
<evidence type="ECO:0000256" key="4">
    <source>
        <dbReference type="ARBA" id="ARBA00022737"/>
    </source>
</evidence>
<feature type="disulfide bond" evidence="7">
    <location>
        <begin position="1692"/>
        <end position="1701"/>
    </location>
</feature>
<feature type="domain" description="EGF-like" evidence="12">
    <location>
        <begin position="1704"/>
        <end position="1749"/>
    </location>
</feature>
<dbReference type="InParanoid" id="P90891"/>
<feature type="domain" description="Sushi" evidence="15">
    <location>
        <begin position="1040"/>
        <end position="1111"/>
    </location>
</feature>
<evidence type="ECO:0000313" key="16">
    <source>
        <dbReference type="EMBL" id="CAB03143.5"/>
    </source>
</evidence>
<dbReference type="Proteomes" id="UP000001940">
    <property type="component" value="Chromosome I"/>
</dbReference>
<dbReference type="InterPro" id="IPR049883">
    <property type="entry name" value="NOTCH1_EGF-like"/>
</dbReference>
<dbReference type="SUPFAM" id="SSF49899">
    <property type="entry name" value="Concanavalin A-like lectins/glucanases"/>
    <property type="match status" value="1"/>
</dbReference>
<feature type="domain" description="EGF-like" evidence="12">
    <location>
        <begin position="1903"/>
        <end position="1937"/>
    </location>
</feature>
<evidence type="ECO:0000256" key="9">
    <source>
        <dbReference type="SAM" id="MobiDB-lite"/>
    </source>
</evidence>
<feature type="domain" description="EGF-like" evidence="12">
    <location>
        <begin position="1752"/>
        <end position="1790"/>
    </location>
</feature>
<dbReference type="InterPro" id="IPR000152">
    <property type="entry name" value="EGF-type_Asp/Asn_hydroxyl_site"/>
</dbReference>
<keyword evidence="10" id="KW-0472">Membrane</keyword>
<dbReference type="InterPro" id="IPR003410">
    <property type="entry name" value="HYR_dom"/>
</dbReference>
<feature type="domain" description="EGF-like" evidence="12">
    <location>
        <begin position="1667"/>
        <end position="1702"/>
    </location>
</feature>
<dbReference type="PROSITE" id="PS50026">
    <property type="entry name" value="EGF_3"/>
    <property type="match status" value="10"/>
</dbReference>
<dbReference type="Gene3D" id="2.10.25.10">
    <property type="entry name" value="Laminin"/>
    <property type="match status" value="7"/>
</dbReference>
<dbReference type="PROSITE" id="PS50068">
    <property type="entry name" value="LDLRA_2"/>
    <property type="match status" value="1"/>
</dbReference>
<dbReference type="InterPro" id="IPR001304">
    <property type="entry name" value="C-type_lectin-like"/>
</dbReference>
<dbReference type="PROSITE" id="PS00022">
    <property type="entry name" value="EGF_1"/>
    <property type="match status" value="8"/>
</dbReference>
<feature type="disulfide bond" evidence="8">
    <location>
        <begin position="1010"/>
        <end position="1037"/>
    </location>
</feature>
<dbReference type="GO" id="GO:0005112">
    <property type="term" value="F:Notch binding"/>
    <property type="evidence" value="ECO:0000318"/>
    <property type="project" value="GO_Central"/>
</dbReference>
<dbReference type="InterPro" id="IPR036055">
    <property type="entry name" value="LDL_receptor-like_sf"/>
</dbReference>
<evidence type="ECO:0000256" key="2">
    <source>
        <dbReference type="ARBA" id="ARBA00022692"/>
    </source>
</evidence>
<dbReference type="Pfam" id="PF02494">
    <property type="entry name" value="HYR"/>
    <property type="match status" value="1"/>
</dbReference>
<dbReference type="InterPro" id="IPR051830">
    <property type="entry name" value="NOTCH_homolog"/>
</dbReference>
<dbReference type="SUPFAM" id="SSF57184">
    <property type="entry name" value="Growth factor receptor domain"/>
    <property type="match status" value="1"/>
</dbReference>
<sequence>MTNLRWLLLILYGFTFVESSTLPRYYDTDMYSDCFQNAPGWYHLTATCIFPLTQFERNYSTATQMCGAVSHSIGYRETNWLIASLLLELFSNQNNKNLMKLYWTGLQIKDETMIGVKSEDVSETITDFTSIYNPLWAEGQPPEDIPSDQFPNYCIALDLRNSSFFGWRAVPCTRQLPILCQNYACLSGTFRCADNSKCIPASLKDDGFKDCQDGSDESEALTFPVSSPSSSIVSNFVQRQNPIYDWPMIVSNGGVLSPTTIRYGIGECTHRWIVLSPNGRDFVLWIKWMSSTTSTTIFVEGKDQNGRIVVNSRNATSSIMILSSSFVLTASDTDTRKTEFQIYYQEADASLCNISDSNQLIFNSESIPIPCHYTFKTQHFNSYIAVLVQKCEGLNPATIQYNNSTVILPPSSFKKLMVIPASSLDVHVDTTWPGSETKLEIQFFELKPGSESVDVFLIDSDLEIEWISKSTETCMEGEFRTLTVNMIMTSSSNSAAEHFESTWNVQGFRKSCSEDNVQIVSKNQSTYVTNLGVLTGFGPTTVVIHQSAEPFEFHSIYKINHNDVITTTPGRILDESEIDQEQPTTDPIITPTTSSPNWDGVLCKLPTVVDGYIINVFLRYILGSKVVIDCSQGFALSSLPYIIQCNSNGQWVDEDGKTFDADHPTVECYQIDCSNKTPVENKYELTPDNNHTSYGTMRKYQNLTNFGFGAFCVCGDERSQPDEWICYNTEGLMTNPINNACMLPEAQDALFVKQDPTDGYVFPTGYMIQMTCMICPSLIKYYTCEFGLWKTSDGSIQPYDTFECDCTTDPNFIDPCLPHGYYVQHNGFYSCQCDVGYKYVLLDSNVGKCVDRDECEEKSDYCDSFATCNNTDGGFECHCPVGYHLYNANSPDLSTWARIYDDLIDGYSCVETVCKYDINWAVYGLDVIAPPVYPQIYRSGDYMDYLYANDLCSSKGFPCVFQFQEYCLGENLCPFPNPVAACPALDSTIYTYKIEASPSFHVFQIIDVECVNSAMLMIGRPRVFCTSESKWDMLPICIYQSCSDPRQFIKPPLLIDRVDRPLGHGFEYQTVIYFKCENGYMLSPGSGSESITCIRYDDEYQWSDAIPVCISTTTPSSTPSSTSSPTLPSGSSTEYTPRATQSSTTTSYGSTLSSDFSNFHDDVVIEGSMIFEEINALDRQEIWTKTADWIWTPSGCIVHQWTYPISFMVTSIPIVLNSDQIELLIDVSQCNSNVQVGIASSTDGFIPPISDFRTVINTTSSGSFVVNLRNLKSHLALSISANGYVQICGVTIREKMCNEVDYNGLHLKSSAPFKMRRYLPATCGQSKRITQVNGYCDNQRGWVIQNTPCLCNPQPPCPSTELLPQRDQIGDCTLNSCQNGVCLQMNGMHDCACNEYFIVDRENGTPFCKPNHCLFTNQTRNSGYDCSTGRENALFLCPNLNEFGDFCQYEGQLYNNSYTYILSAGIENAIATNLCESLDTLYAVPNTFCVQNPTSTTPSIHRCDFCYGGENCEFLNPPYQGGAWCICAQDWYGRQCDVSKFCFNGTNDNYICQNGGRCNKDLRLCECLSSFTGAFCETAIDESNCALDEKDCVFGLCRRENAQVYCNCYDGYMKDSLGNCTLAWDMCSLNNPCQQNGYCNFNQNIGDEICDCTSSGWLGDHCEIQPKLDNCLYCQNSVKCFDTFTNYSRCQCAPGFSGDYCSDLIDDCFFEPCFNGGTCSIFNYNTTTKVSIESYNCTCQTGYFGTNCESRIHPSCTDLITCQNGGTCQLTSFDTAVCQCTDQFYGIYCEKSCSEQCVHSSGCKQSSNGTVFCECYDGFTSTRCDEVCDVCKANILLCQNSGTCNSTTQSCDCIDYFSGTYCERNENLCETNLVVCKNGGTCNPKTGLCVCLPDYTGDYCDNQIHSCSDINCFNGGTCIDYNATCACLPGTTGDRCQYLGQPCTIYLPNGTATPYCLNEGKCLDLPNGAACDCSGTNFIGRRCETSSSFNFNLVFNGMSYTPDIVTGLFSNLIIAQFTVCSFIQYNHPTIDSNPSPADEILPPWLSIRGYGSNSQQIVFDNNGFFICDVGRQCNRSVQNNFKTTPITANTWHHFCLVSPANAISPSYTVYLDGLLVWEQYAETFNPGEYAHLLLAPADLTPSRFVGMISMTQLFIVRLTEAQIGQLAFDCYDTILNGTNDITRNPFINWNGNFTRVSSSNPGVYLDPSGICSSVKCMFGRQAKANNYNSTGSCDKDRLPPTVLRCPKNIRKGTTEDFTKVEWPDEDVAFFDNIGVIRIEVNYHNGQQFGVGITTVRYVGFDAAGNSAECTFDVTIYQKSCPSQVYAEGGTVLAMQFTTAPFTAKAEKVKCDDNLYPTDSRPMFYVCDIMGDYQYGGWSDNTKQIYYLPACGQTSPAVQAINGTVVGSGQCQQIHQRLRDVIWASADCDRILSCRLMIYPSCDEIDGRVSIADELSNIALQYTFSTKNATETIDTTVLHNLQTNFTYIRQDSTVDCDPSYPIHDTNGNVTICVKCPEGTFANKESNKCIDCPINTYRNSTNLDQLKCTACPGTTVTGDVTGAVDESQCYVNCPIGQFESKGLCNPCPEGTFGPTTGLRKCICCGFDLSTFGEGKTNLADCTKTCEAGQEMIREDGNSIPFCRECTFGFYKTGVRGPCIQCPRGLTTTSQASTSINSCDTINCIDANTMINKNVTVGPSTPYSEICIACEQGTFQNVSNSDSCIPCSDLSENATSIPVTCQSTCSDAIPTAGCNCQLQQNGKSSMITRNCLPEVTPVPGNSNAIKIVLGVVFGVLLLIIIVVLVCFRKQIIAWFRKTDTSDNQHVALSHWDNATNRNEEENQNPTSTNTYPRIPPQAPIPHPNLRIVTSRAEMDQLPPLPTASTASFHVDSAYKSDGFGSGFGTSSGMRHLGTGISTVHPTIFSSNDIAFEANGSPIILRSSNTPRKESSDDSSLDSFF</sequence>
<feature type="domain" description="C-type lectin" evidence="13">
    <location>
        <begin position="44"/>
        <end position="181"/>
    </location>
</feature>
<dbReference type="Reactome" id="R-CEL-1912420">
    <property type="pathway name" value="Pre-NOTCH Processing in Golgi"/>
</dbReference>
<evidence type="ECO:0000259" key="12">
    <source>
        <dbReference type="PROSITE" id="PS50026"/>
    </source>
</evidence>
<dbReference type="SMART" id="SM00192">
    <property type="entry name" value="LDLa"/>
    <property type="match status" value="1"/>
</dbReference>
<feature type="compositionally biased region" description="Low complexity" evidence="9">
    <location>
        <begin position="1140"/>
        <end position="1150"/>
    </location>
</feature>
<dbReference type="InterPro" id="IPR018097">
    <property type="entry name" value="EGF_Ca-bd_CS"/>
</dbReference>
<evidence type="ECO:0000259" key="15">
    <source>
        <dbReference type="PROSITE" id="PS50923"/>
    </source>
</evidence>
<evidence type="ECO:0000259" key="14">
    <source>
        <dbReference type="PROSITE" id="PS50825"/>
    </source>
</evidence>
<dbReference type="Reactome" id="R-CEL-9604323">
    <property type="pathway name" value="Negative regulation of NOTCH4 signaling"/>
</dbReference>
<feature type="disulfide bond" evidence="7">
    <location>
        <begin position="1780"/>
        <end position="1789"/>
    </location>
</feature>
<dbReference type="InterPro" id="IPR009030">
    <property type="entry name" value="Growth_fac_rcpt_cys_sf"/>
</dbReference>
<dbReference type="PROSITE" id="PS01186">
    <property type="entry name" value="EGF_2"/>
    <property type="match status" value="2"/>
</dbReference>
<keyword evidence="4" id="KW-0677">Repeat</keyword>
<dbReference type="PROSITE" id="PS50825">
    <property type="entry name" value="HYR"/>
    <property type="match status" value="1"/>
</dbReference>
<dbReference type="SMART" id="SM00032">
    <property type="entry name" value="CCP"/>
    <property type="match status" value="3"/>
</dbReference>
<dbReference type="SMART" id="SM00181">
    <property type="entry name" value="EGF"/>
    <property type="match status" value="15"/>
</dbReference>
<dbReference type="PANTHER" id="PTHR24033:SF151">
    <property type="entry name" value="NOTCH 2"/>
    <property type="match status" value="1"/>
</dbReference>
<feature type="domain" description="EGF-like" evidence="12">
    <location>
        <begin position="851"/>
        <end position="889"/>
    </location>
</feature>
<dbReference type="PRINTS" id="PR00011">
    <property type="entry name" value="EGFLAMININ"/>
</dbReference>
<dbReference type="Pfam" id="PF07699">
    <property type="entry name" value="Ephrin_rec_like"/>
    <property type="match status" value="1"/>
</dbReference>
<feature type="disulfide bond" evidence="7">
    <location>
        <begin position="1633"/>
        <end position="1650"/>
    </location>
</feature>
<keyword evidence="5 10" id="KW-1133">Transmembrane helix</keyword>
<feature type="region of interest" description="Disordered" evidence="9">
    <location>
        <begin position="1113"/>
        <end position="1150"/>
    </location>
</feature>
<feature type="chain" id="PRO_5004161430" evidence="11">
    <location>
        <begin position="20"/>
        <end position="2957"/>
    </location>
</feature>
<dbReference type="Pfam" id="PF07974">
    <property type="entry name" value="EGF_2"/>
    <property type="match status" value="1"/>
</dbReference>
<feature type="region of interest" description="Disordered" evidence="9">
    <location>
        <begin position="2936"/>
        <end position="2957"/>
    </location>
</feature>
<dbReference type="PROSITE" id="PS01187">
    <property type="entry name" value="EGF_CA"/>
    <property type="match status" value="1"/>
</dbReference>
<dbReference type="GeneID" id="172702"/>
<dbReference type="FunFam" id="2.10.25.10:FF:000038">
    <property type="entry name" value="Fibrillin 2"/>
    <property type="match status" value="1"/>
</dbReference>
<dbReference type="InterPro" id="IPR035976">
    <property type="entry name" value="Sushi/SCR/CCP_sf"/>
</dbReference>
<dbReference type="InterPro" id="IPR000742">
    <property type="entry name" value="EGF"/>
</dbReference>
<dbReference type="PROSITE" id="PS50923">
    <property type="entry name" value="SUSHI"/>
    <property type="match status" value="3"/>
</dbReference>
<evidence type="ECO:0000313" key="17">
    <source>
        <dbReference type="Proteomes" id="UP000001940"/>
    </source>
</evidence>
<dbReference type="CDD" id="cd00033">
    <property type="entry name" value="CCP"/>
    <property type="match status" value="2"/>
</dbReference>
<evidence type="ECO:0000256" key="6">
    <source>
        <dbReference type="ARBA" id="ARBA00023157"/>
    </source>
</evidence>
<feature type="disulfide bond" evidence="7">
    <location>
        <begin position="1567"/>
        <end position="1576"/>
    </location>
</feature>
<dbReference type="CDD" id="cd00054">
    <property type="entry name" value="EGF_CA"/>
    <property type="match status" value="2"/>
</dbReference>
<feature type="domain" description="EGF-like" evidence="12">
    <location>
        <begin position="1538"/>
        <end position="1577"/>
    </location>
</feature>
<evidence type="ECO:0000256" key="7">
    <source>
        <dbReference type="PROSITE-ProRule" id="PRU00076"/>
    </source>
</evidence>
<proteinExistence type="predicted"/>
<dbReference type="SMART" id="SM00179">
    <property type="entry name" value="EGF_CA"/>
    <property type="match status" value="7"/>
</dbReference>
<feature type="disulfide bond" evidence="7">
    <location>
        <begin position="1891"/>
        <end position="1900"/>
    </location>
</feature>
<keyword evidence="3 11" id="KW-0732">Signal</keyword>
<dbReference type="CTD" id="172702"/>
<dbReference type="InterPro" id="IPR002172">
    <property type="entry name" value="LDrepeatLR_classA_rpt"/>
</dbReference>
<evidence type="ECO:0000256" key="1">
    <source>
        <dbReference type="ARBA" id="ARBA00022536"/>
    </source>
</evidence>
<dbReference type="EMBL" id="BX284601">
    <property type="protein sequence ID" value="CAB03143.5"/>
    <property type="molecule type" value="Genomic_DNA"/>
</dbReference>
<dbReference type="Pfam" id="PF00057">
    <property type="entry name" value="Ldl_recept_a"/>
    <property type="match status" value="1"/>
</dbReference>
<dbReference type="WormBase" id="F55H12.3">
    <property type="protein sequence ID" value="CE43128"/>
    <property type="gene ID" value="WBGene00010134"/>
</dbReference>
<keyword evidence="17" id="KW-1185">Reference proteome</keyword>
<feature type="disulfide bond" evidence="8">
    <location>
        <begin position="982"/>
        <end position="1025"/>
    </location>
</feature>
<feature type="domain" description="EGF-like" evidence="12">
    <location>
        <begin position="1623"/>
        <end position="1663"/>
    </location>
</feature>
<feature type="region of interest" description="Disordered" evidence="9">
    <location>
        <begin position="2831"/>
        <end position="2856"/>
    </location>
</feature>
<dbReference type="FunCoup" id="P90891">
    <property type="interactions" value="491"/>
</dbReference>
<dbReference type="InterPro" id="IPR011641">
    <property type="entry name" value="Tyr-kin_ephrin_A/B_rcpt-like"/>
</dbReference>
<keyword evidence="6 7" id="KW-1015">Disulfide bond</keyword>
<dbReference type="SUPFAM" id="SSF57535">
    <property type="entry name" value="Complement control module/SCR domain"/>
    <property type="match status" value="2"/>
</dbReference>
<feature type="disulfide bond" evidence="7">
    <location>
        <begin position="1853"/>
        <end position="1862"/>
    </location>
</feature>
<dbReference type="InterPro" id="IPR013320">
    <property type="entry name" value="ConA-like_dom_sf"/>
</dbReference>
<dbReference type="PROSITE" id="PS50041">
    <property type="entry name" value="C_TYPE_LECTIN_2"/>
    <property type="match status" value="1"/>
</dbReference>
<feature type="domain" description="EGF-like" evidence="12">
    <location>
        <begin position="1829"/>
        <end position="1863"/>
    </location>
</feature>
<evidence type="ECO:0000256" key="5">
    <source>
        <dbReference type="ARBA" id="ARBA00022989"/>
    </source>
</evidence>
<dbReference type="OMA" id="VTCQSTC"/>
<organism evidence="16 17">
    <name type="scientific">Caenorhabditis elegans</name>
    <dbReference type="NCBI Taxonomy" id="6239"/>
    <lineage>
        <taxon>Eukaryota</taxon>
        <taxon>Metazoa</taxon>
        <taxon>Ecdysozoa</taxon>
        <taxon>Nematoda</taxon>
        <taxon>Chromadorea</taxon>
        <taxon>Rhabditida</taxon>
        <taxon>Rhabditina</taxon>
        <taxon>Rhabditomorpha</taxon>
        <taxon>Rhabditoidea</taxon>
        <taxon>Rhabditidae</taxon>
        <taxon>Peloderinae</taxon>
        <taxon>Caenorhabditis</taxon>
    </lineage>
</organism>
<dbReference type="SUPFAM" id="SSF56436">
    <property type="entry name" value="C-type lectin-like"/>
    <property type="match status" value="1"/>
</dbReference>
<dbReference type="CDD" id="cd00112">
    <property type="entry name" value="LDLa"/>
    <property type="match status" value="1"/>
</dbReference>
<dbReference type="PANTHER" id="PTHR24033">
    <property type="entry name" value="EGF-LIKE DOMAIN-CONTAINING PROTEIN"/>
    <property type="match status" value="1"/>
</dbReference>
<dbReference type="PROSITE" id="PS00010">
    <property type="entry name" value="ASX_HYDROXYL"/>
    <property type="match status" value="1"/>
</dbReference>
<feature type="domain" description="Sushi" evidence="15">
    <location>
        <begin position="980"/>
        <end position="1039"/>
    </location>
</feature>
<dbReference type="InterPro" id="IPR016187">
    <property type="entry name" value="CTDL_fold"/>
</dbReference>
<evidence type="ECO:0000256" key="10">
    <source>
        <dbReference type="SAM" id="Phobius"/>
    </source>
</evidence>
<feature type="domain" description="EGF-like" evidence="12">
    <location>
        <begin position="1865"/>
        <end position="1901"/>
    </location>
</feature>
<feature type="compositionally biased region" description="Low complexity" evidence="9">
    <location>
        <begin position="1113"/>
        <end position="1133"/>
    </location>
</feature>
<accession>P90891</accession>
<feature type="transmembrane region" description="Helical" evidence="10">
    <location>
        <begin position="2784"/>
        <end position="2804"/>
    </location>
</feature>
<dbReference type="InterPro" id="IPR000436">
    <property type="entry name" value="Sushi_SCR_CCP_dom"/>
</dbReference>
<dbReference type="InterPro" id="IPR013111">
    <property type="entry name" value="EGF_extracell"/>
</dbReference>
<dbReference type="Reactome" id="R-CEL-9013700">
    <property type="pathway name" value="NOTCH4 Activation and Transmission of Signal to the Nucleus"/>
</dbReference>